<accession>A0ABR7QSE0</accession>
<dbReference type="Gene3D" id="3.10.620.30">
    <property type="match status" value="1"/>
</dbReference>
<dbReference type="SMART" id="SM00460">
    <property type="entry name" value="TGc"/>
    <property type="match status" value="1"/>
</dbReference>
<dbReference type="SUPFAM" id="SSF54001">
    <property type="entry name" value="Cysteine proteinases"/>
    <property type="match status" value="1"/>
</dbReference>
<evidence type="ECO:0000259" key="1">
    <source>
        <dbReference type="SMART" id="SM00460"/>
    </source>
</evidence>
<feature type="domain" description="Transglutaminase-like" evidence="1">
    <location>
        <begin position="173"/>
        <end position="238"/>
    </location>
</feature>
<reference evidence="2 3" key="1">
    <citation type="submission" date="2020-08" db="EMBL/GenBank/DDBJ databases">
        <title>Arenibacter gaetbuli sp. nov., isolated from a sand dune.</title>
        <authorList>
            <person name="Park S."/>
            <person name="Yoon J.-H."/>
        </authorList>
    </citation>
    <scope>NUCLEOTIDE SEQUENCE [LARGE SCALE GENOMIC DNA]</scope>
    <source>
        <strain evidence="2 3">BSSL-BM3</strain>
    </source>
</reference>
<comment type="caution">
    <text evidence="2">The sequence shown here is derived from an EMBL/GenBank/DDBJ whole genome shotgun (WGS) entry which is preliminary data.</text>
</comment>
<dbReference type="PANTHER" id="PTHR33490">
    <property type="entry name" value="BLR5614 PROTEIN-RELATED"/>
    <property type="match status" value="1"/>
</dbReference>
<name>A0ABR7QSE0_9FLAO</name>
<proteinExistence type="predicted"/>
<sequence length="283" mass="32217">MSFEYSVTYCAENNYENPVENASWQFLIVPENNDTQELISVEIKNSLEAKSGFSQNGFGFQTIRINTSERFQKINFSATFKLKKISFNPFGQIPIFDIPSNYELVKSLNFKVDQEPYLRETKYTALPASSENLFVFDTSISIFENLQKLNKWIYLFIHFNTGVTHVNTLLEEIINNPEGVCQDFTHLFCALSKANNIPTRYVSGYLHQGNGYFGDSQMHAWAEAFIPQVGWIGFDPTNNLLVNDNHIKVAHGKDYNDCSPLKGVVYSQGANKTSHSVEVQAEQ</sequence>
<dbReference type="InterPro" id="IPR002931">
    <property type="entry name" value="Transglutaminase-like"/>
</dbReference>
<organism evidence="2 3">
    <name type="scientific">Arenibacter arenosicollis</name>
    <dbReference type="NCBI Taxonomy" id="2762274"/>
    <lineage>
        <taxon>Bacteria</taxon>
        <taxon>Pseudomonadati</taxon>
        <taxon>Bacteroidota</taxon>
        <taxon>Flavobacteriia</taxon>
        <taxon>Flavobacteriales</taxon>
        <taxon>Flavobacteriaceae</taxon>
        <taxon>Arenibacter</taxon>
    </lineage>
</organism>
<dbReference type="RefSeq" id="WP_187587381.1">
    <property type="nucleotide sequence ID" value="NZ_JACLHY010000025.1"/>
</dbReference>
<dbReference type="Pfam" id="PF01841">
    <property type="entry name" value="Transglut_core"/>
    <property type="match status" value="1"/>
</dbReference>
<gene>
    <name evidence="2" type="ORF">H4O18_18415</name>
</gene>
<dbReference type="PANTHER" id="PTHR33490:SF6">
    <property type="entry name" value="SLL1049 PROTEIN"/>
    <property type="match status" value="1"/>
</dbReference>
<protein>
    <submittedName>
        <fullName evidence="2">Transglutaminase family protein</fullName>
    </submittedName>
</protein>
<dbReference type="InterPro" id="IPR038765">
    <property type="entry name" value="Papain-like_cys_pep_sf"/>
</dbReference>
<evidence type="ECO:0000313" key="2">
    <source>
        <dbReference type="EMBL" id="MBC8769979.1"/>
    </source>
</evidence>
<evidence type="ECO:0000313" key="3">
    <source>
        <dbReference type="Proteomes" id="UP000618952"/>
    </source>
</evidence>
<keyword evidence="3" id="KW-1185">Reference proteome</keyword>
<dbReference type="EMBL" id="JACLHY010000025">
    <property type="protein sequence ID" value="MBC8769979.1"/>
    <property type="molecule type" value="Genomic_DNA"/>
</dbReference>
<dbReference type="Proteomes" id="UP000618952">
    <property type="component" value="Unassembled WGS sequence"/>
</dbReference>